<dbReference type="Proteomes" id="UP001356427">
    <property type="component" value="Unassembled WGS sequence"/>
</dbReference>
<evidence type="ECO:0000313" key="2">
    <source>
        <dbReference type="EMBL" id="KAK6303645.1"/>
    </source>
</evidence>
<dbReference type="EMBL" id="JAGTTL010000024">
    <property type="protein sequence ID" value="KAK6303645.1"/>
    <property type="molecule type" value="Genomic_DNA"/>
</dbReference>
<evidence type="ECO:0000256" key="1">
    <source>
        <dbReference type="SAM" id="SignalP"/>
    </source>
</evidence>
<comment type="caution">
    <text evidence="2">The sequence shown here is derived from an EMBL/GenBank/DDBJ whole genome shotgun (WGS) entry which is preliminary data.</text>
</comment>
<organism evidence="2 3">
    <name type="scientific">Coregonus suidteri</name>
    <dbReference type="NCBI Taxonomy" id="861788"/>
    <lineage>
        <taxon>Eukaryota</taxon>
        <taxon>Metazoa</taxon>
        <taxon>Chordata</taxon>
        <taxon>Craniata</taxon>
        <taxon>Vertebrata</taxon>
        <taxon>Euteleostomi</taxon>
        <taxon>Actinopterygii</taxon>
        <taxon>Neopterygii</taxon>
        <taxon>Teleostei</taxon>
        <taxon>Protacanthopterygii</taxon>
        <taxon>Salmoniformes</taxon>
        <taxon>Salmonidae</taxon>
        <taxon>Coregoninae</taxon>
        <taxon>Coregonus</taxon>
    </lineage>
</organism>
<evidence type="ECO:0000313" key="3">
    <source>
        <dbReference type="Proteomes" id="UP001356427"/>
    </source>
</evidence>
<sequence length="64" mass="6888">MAIVILHSSLLGYCGVHWLVFPNPGPARSDRGLTLAHPLQAPVMAEDKSLPSPRCTVKEPTITP</sequence>
<protein>
    <submittedName>
        <fullName evidence="2">Uncharacterized protein</fullName>
    </submittedName>
</protein>
<gene>
    <name evidence="2" type="ORF">J4Q44_G00260990</name>
</gene>
<dbReference type="AlphaFoldDB" id="A0AAN8L7J8"/>
<keyword evidence="3" id="KW-1185">Reference proteome</keyword>
<reference evidence="2 3" key="1">
    <citation type="submission" date="2021-04" db="EMBL/GenBank/DDBJ databases">
        <authorList>
            <person name="De Guttry C."/>
            <person name="Zahm M."/>
            <person name="Klopp C."/>
            <person name="Cabau C."/>
            <person name="Louis A."/>
            <person name="Berthelot C."/>
            <person name="Parey E."/>
            <person name="Roest Crollius H."/>
            <person name="Montfort J."/>
            <person name="Robinson-Rechavi M."/>
            <person name="Bucao C."/>
            <person name="Bouchez O."/>
            <person name="Gislard M."/>
            <person name="Lluch J."/>
            <person name="Milhes M."/>
            <person name="Lampietro C."/>
            <person name="Lopez Roques C."/>
            <person name="Donnadieu C."/>
            <person name="Braasch I."/>
            <person name="Desvignes T."/>
            <person name="Postlethwait J."/>
            <person name="Bobe J."/>
            <person name="Wedekind C."/>
            <person name="Guiguen Y."/>
        </authorList>
    </citation>
    <scope>NUCLEOTIDE SEQUENCE [LARGE SCALE GENOMIC DNA]</scope>
    <source>
        <strain evidence="2">Cs_M1</strain>
        <tissue evidence="2">Blood</tissue>
    </source>
</reference>
<feature type="signal peptide" evidence="1">
    <location>
        <begin position="1"/>
        <end position="18"/>
    </location>
</feature>
<keyword evidence="1" id="KW-0732">Signal</keyword>
<accession>A0AAN8L7J8</accession>
<proteinExistence type="predicted"/>
<name>A0AAN8L7J8_9TELE</name>
<feature type="chain" id="PRO_5043043580" evidence="1">
    <location>
        <begin position="19"/>
        <end position="64"/>
    </location>
</feature>